<keyword evidence="5" id="KW-0391">Immunity</keyword>
<keyword evidence="2" id="KW-0964">Secreted</keyword>
<keyword evidence="3" id="KW-0399">Innate immunity</keyword>
<dbReference type="PROSITE" id="PS00134">
    <property type="entry name" value="TRYPSIN_HIS"/>
    <property type="match status" value="1"/>
</dbReference>
<evidence type="ECO:0000256" key="3">
    <source>
        <dbReference type="ARBA" id="ARBA00022588"/>
    </source>
</evidence>
<dbReference type="GO" id="GO:0045087">
    <property type="term" value="P:innate immune response"/>
    <property type="evidence" value="ECO:0007669"/>
    <property type="project" value="UniProtKB-KW"/>
</dbReference>
<evidence type="ECO:0000256" key="9">
    <source>
        <dbReference type="SAM" id="SignalP"/>
    </source>
</evidence>
<comment type="subcellular location">
    <subcellularLocation>
        <location evidence="1">Secreted</location>
    </subcellularLocation>
</comment>
<evidence type="ECO:0000256" key="8">
    <source>
        <dbReference type="ARBA" id="ARBA00024195"/>
    </source>
</evidence>
<dbReference type="PANTHER" id="PTHR24256">
    <property type="entry name" value="TRYPTASE-RELATED"/>
    <property type="match status" value="1"/>
</dbReference>
<dbReference type="Gene3D" id="2.40.10.10">
    <property type="entry name" value="Trypsin-like serine proteases"/>
    <property type="match status" value="1"/>
</dbReference>
<evidence type="ECO:0000256" key="5">
    <source>
        <dbReference type="ARBA" id="ARBA00022859"/>
    </source>
</evidence>
<protein>
    <submittedName>
        <fullName evidence="11">Putative clip-domain serine protease subfamily protein a</fullName>
    </submittedName>
</protein>
<dbReference type="EMBL" id="GGFJ01012069">
    <property type="protein sequence ID" value="MBW61210.1"/>
    <property type="molecule type" value="Transcribed_RNA"/>
</dbReference>
<dbReference type="Pfam" id="PF00089">
    <property type="entry name" value="Trypsin"/>
    <property type="match status" value="1"/>
</dbReference>
<dbReference type="InterPro" id="IPR051487">
    <property type="entry name" value="Ser/Thr_Proteases_Immune/Dev"/>
</dbReference>
<dbReference type="AlphaFoldDB" id="A0A2M4C7C1"/>
<proteinExistence type="inferred from homology"/>
<evidence type="ECO:0000259" key="10">
    <source>
        <dbReference type="Pfam" id="PF00089"/>
    </source>
</evidence>
<name>A0A2M4C7C1_9DIPT</name>
<dbReference type="InterPro" id="IPR043504">
    <property type="entry name" value="Peptidase_S1_PA_chymotrypsin"/>
</dbReference>
<dbReference type="GO" id="GO:0004252">
    <property type="term" value="F:serine-type endopeptidase activity"/>
    <property type="evidence" value="ECO:0007669"/>
    <property type="project" value="InterPro"/>
</dbReference>
<feature type="signal peptide" evidence="9">
    <location>
        <begin position="1"/>
        <end position="23"/>
    </location>
</feature>
<keyword evidence="6" id="KW-1015">Disulfide bond</keyword>
<dbReference type="SUPFAM" id="SSF50494">
    <property type="entry name" value="Trypsin-like serine proteases"/>
    <property type="match status" value="1"/>
</dbReference>
<evidence type="ECO:0000256" key="2">
    <source>
        <dbReference type="ARBA" id="ARBA00022525"/>
    </source>
</evidence>
<dbReference type="InterPro" id="IPR001254">
    <property type="entry name" value="Trypsin_dom"/>
</dbReference>
<evidence type="ECO:0000313" key="11">
    <source>
        <dbReference type="EMBL" id="MBW61210.1"/>
    </source>
</evidence>
<organism evidence="11">
    <name type="scientific">Anopheles marajoara</name>
    <dbReference type="NCBI Taxonomy" id="58244"/>
    <lineage>
        <taxon>Eukaryota</taxon>
        <taxon>Metazoa</taxon>
        <taxon>Ecdysozoa</taxon>
        <taxon>Arthropoda</taxon>
        <taxon>Hexapoda</taxon>
        <taxon>Insecta</taxon>
        <taxon>Pterygota</taxon>
        <taxon>Neoptera</taxon>
        <taxon>Endopterygota</taxon>
        <taxon>Diptera</taxon>
        <taxon>Nematocera</taxon>
        <taxon>Culicoidea</taxon>
        <taxon>Culicidae</taxon>
        <taxon>Anophelinae</taxon>
        <taxon>Anopheles</taxon>
    </lineage>
</organism>
<comment type="similarity">
    <text evidence="8">Belongs to the peptidase S1 family. CLIP subfamily.</text>
</comment>
<sequence>MRSVTLTLLEVVTLLGYTTIVLAANQTKERGIIPGDSDAPDPDRCGMRNPDGLAFRMIGREDYDSEYGEFPWMVAILRMEDVLRQTNEKVPHCGGSLIHNQVVLTAAHCINRMLTSELMV</sequence>
<evidence type="ECO:0000256" key="6">
    <source>
        <dbReference type="ARBA" id="ARBA00023157"/>
    </source>
</evidence>
<accession>A0A2M4C7C1</accession>
<keyword evidence="11" id="KW-0645">Protease</keyword>
<dbReference type="GO" id="GO:0006508">
    <property type="term" value="P:proteolysis"/>
    <property type="evidence" value="ECO:0007669"/>
    <property type="project" value="UniProtKB-KW"/>
</dbReference>
<evidence type="ECO:0000256" key="4">
    <source>
        <dbReference type="ARBA" id="ARBA00022729"/>
    </source>
</evidence>
<feature type="domain" description="Peptidase S1" evidence="10">
    <location>
        <begin position="64"/>
        <end position="112"/>
    </location>
</feature>
<evidence type="ECO:0000256" key="1">
    <source>
        <dbReference type="ARBA" id="ARBA00004613"/>
    </source>
</evidence>
<keyword evidence="7" id="KW-0325">Glycoprotein</keyword>
<dbReference type="InterPro" id="IPR018114">
    <property type="entry name" value="TRYPSIN_HIS"/>
</dbReference>
<dbReference type="InterPro" id="IPR009003">
    <property type="entry name" value="Peptidase_S1_PA"/>
</dbReference>
<reference evidence="11" key="1">
    <citation type="submission" date="2018-01" db="EMBL/GenBank/DDBJ databases">
        <title>An insight into the sialome of Amazonian anophelines.</title>
        <authorList>
            <person name="Ribeiro J.M."/>
            <person name="Scarpassa V."/>
            <person name="Calvo E."/>
        </authorList>
    </citation>
    <scope>NUCLEOTIDE SEQUENCE</scope>
    <source>
        <tissue evidence="11">Salivary glands</tissue>
    </source>
</reference>
<evidence type="ECO:0000256" key="7">
    <source>
        <dbReference type="ARBA" id="ARBA00023180"/>
    </source>
</evidence>
<feature type="chain" id="PRO_5014663066" evidence="9">
    <location>
        <begin position="24"/>
        <end position="120"/>
    </location>
</feature>
<keyword evidence="4 9" id="KW-0732">Signal</keyword>
<dbReference type="GO" id="GO:0005576">
    <property type="term" value="C:extracellular region"/>
    <property type="evidence" value="ECO:0007669"/>
    <property type="project" value="UniProtKB-SubCell"/>
</dbReference>
<keyword evidence="11" id="KW-0378">Hydrolase</keyword>